<dbReference type="PANTHER" id="PTHR36849:SF1">
    <property type="entry name" value="CYTOPLASMIC PROTEIN"/>
    <property type="match status" value="1"/>
</dbReference>
<evidence type="ECO:0000313" key="1">
    <source>
        <dbReference type="EMBL" id="HIW91806.1"/>
    </source>
</evidence>
<protein>
    <submittedName>
        <fullName evidence="1">DUF488 family protein</fullName>
    </submittedName>
</protein>
<dbReference type="EMBL" id="DXGC01000077">
    <property type="protein sequence ID" value="HIW91806.1"/>
    <property type="molecule type" value="Genomic_DNA"/>
</dbReference>
<dbReference type="Proteomes" id="UP000824190">
    <property type="component" value="Unassembled WGS sequence"/>
</dbReference>
<comment type="caution">
    <text evidence="1">The sequence shown here is derived from an EMBL/GenBank/DDBJ whole genome shotgun (WGS) entry which is preliminary data.</text>
</comment>
<reference evidence="1" key="2">
    <citation type="submission" date="2021-04" db="EMBL/GenBank/DDBJ databases">
        <authorList>
            <person name="Gilroy R."/>
        </authorList>
    </citation>
    <scope>NUCLEOTIDE SEQUENCE</scope>
    <source>
        <strain evidence="1">CHK32-1732</strain>
    </source>
</reference>
<dbReference type="PANTHER" id="PTHR36849">
    <property type="entry name" value="CYTOPLASMIC PROTEIN-RELATED"/>
    <property type="match status" value="1"/>
</dbReference>
<accession>A0A9D1RNV0</accession>
<gene>
    <name evidence="1" type="ORF">H9870_09130</name>
</gene>
<reference evidence="1" key="1">
    <citation type="journal article" date="2021" name="PeerJ">
        <title>Extensive microbial diversity within the chicken gut microbiome revealed by metagenomics and culture.</title>
        <authorList>
            <person name="Gilroy R."/>
            <person name="Ravi A."/>
            <person name="Getino M."/>
            <person name="Pursley I."/>
            <person name="Horton D.L."/>
            <person name="Alikhan N.F."/>
            <person name="Baker D."/>
            <person name="Gharbi K."/>
            <person name="Hall N."/>
            <person name="Watson M."/>
            <person name="Adriaenssens E.M."/>
            <person name="Foster-Nyarko E."/>
            <person name="Jarju S."/>
            <person name="Secka A."/>
            <person name="Antonio M."/>
            <person name="Oren A."/>
            <person name="Chaudhuri R.R."/>
            <person name="La Ragione R."/>
            <person name="Hildebrand F."/>
            <person name="Pallen M.J."/>
        </authorList>
    </citation>
    <scope>NUCLEOTIDE SEQUENCE</scope>
    <source>
        <strain evidence="1">CHK32-1732</strain>
    </source>
</reference>
<dbReference type="InterPro" id="IPR052552">
    <property type="entry name" value="YeaO-like"/>
</dbReference>
<name>A0A9D1RNV0_9CORY</name>
<evidence type="ECO:0000313" key="2">
    <source>
        <dbReference type="Proteomes" id="UP000824190"/>
    </source>
</evidence>
<proteinExistence type="predicted"/>
<organism evidence="1 2">
    <name type="scientific">Candidatus Corynebacterium avicola</name>
    <dbReference type="NCBI Taxonomy" id="2838527"/>
    <lineage>
        <taxon>Bacteria</taxon>
        <taxon>Bacillati</taxon>
        <taxon>Actinomycetota</taxon>
        <taxon>Actinomycetes</taxon>
        <taxon>Mycobacteriales</taxon>
        <taxon>Corynebacteriaceae</taxon>
        <taxon>Corynebacterium</taxon>
    </lineage>
</organism>
<sequence>MGSLKIARAYDVRDGSADSADTADTAAHYLVDRLWPRGVRKDDLPLAGWPKELTPSPHLRTDFHSGALDWDQFGDAYRAELDERHSDGELDDILAELQNALAEGDVLLLFAGKDTDHTHAKVLQGWLEDNLNRD</sequence>
<dbReference type="Pfam" id="PF22752">
    <property type="entry name" value="DUF488-N3i"/>
    <property type="match status" value="1"/>
</dbReference>
<dbReference type="AlphaFoldDB" id="A0A9D1RNV0"/>